<keyword evidence="1" id="KW-1133">Transmembrane helix</keyword>
<sequence>MYCNRPQTSSSSNAQALRTLKFSELSSSPNSQALRTLSRSSDSQALRTLKVFGLSSSPNSQALRTLKVFGLSSSPNSQAFRTASKKRHYDSIIIMHFTSYLAALLLTLAPATLAGKKKCKQLMVSYAVSCENDPCDIGYHDVGIWDNSFIKAKRRMNSWFGAPAVGGTCGVHCLPTYRAKPKRKEGLTYYLDCFGARIAMNNYVIQEFPAPPEGLEVAFFDTSCNVHCDNKSERSCDFTYDAC</sequence>
<dbReference type="Proteomes" id="UP000316270">
    <property type="component" value="Chromosome 2"/>
</dbReference>
<evidence type="ECO:0000313" key="3">
    <source>
        <dbReference type="Proteomes" id="UP000316270"/>
    </source>
</evidence>
<accession>A0A517KZA1</accession>
<keyword evidence="1" id="KW-0472">Membrane</keyword>
<gene>
    <name evidence="2" type="ORF">FKW77_003536</name>
</gene>
<feature type="transmembrane region" description="Helical" evidence="1">
    <location>
        <begin position="91"/>
        <end position="113"/>
    </location>
</feature>
<dbReference type="EMBL" id="CP042186">
    <property type="protein sequence ID" value="QDS68704.1"/>
    <property type="molecule type" value="Genomic_DNA"/>
</dbReference>
<protein>
    <submittedName>
        <fullName evidence="2">Uncharacterized protein</fullName>
    </submittedName>
</protein>
<dbReference type="AlphaFoldDB" id="A0A517KZA1"/>
<keyword evidence="3" id="KW-1185">Reference proteome</keyword>
<keyword evidence="1" id="KW-0812">Transmembrane</keyword>
<reference evidence="2 3" key="1">
    <citation type="submission" date="2019-07" db="EMBL/GenBank/DDBJ databases">
        <title>Finished genome of Venturia effusa.</title>
        <authorList>
            <person name="Young C.A."/>
            <person name="Cox M.P."/>
            <person name="Ganley A.R.D."/>
            <person name="David W.J."/>
        </authorList>
    </citation>
    <scope>NUCLEOTIDE SEQUENCE [LARGE SCALE GENOMIC DNA]</scope>
    <source>
        <strain evidence="3">albino</strain>
    </source>
</reference>
<evidence type="ECO:0000313" key="2">
    <source>
        <dbReference type="EMBL" id="QDS68704.1"/>
    </source>
</evidence>
<name>A0A517KZA1_9PEZI</name>
<organism evidence="2 3">
    <name type="scientific">Venturia effusa</name>
    <dbReference type="NCBI Taxonomy" id="50376"/>
    <lineage>
        <taxon>Eukaryota</taxon>
        <taxon>Fungi</taxon>
        <taxon>Dikarya</taxon>
        <taxon>Ascomycota</taxon>
        <taxon>Pezizomycotina</taxon>
        <taxon>Dothideomycetes</taxon>
        <taxon>Pleosporomycetidae</taxon>
        <taxon>Venturiales</taxon>
        <taxon>Venturiaceae</taxon>
        <taxon>Venturia</taxon>
    </lineage>
</organism>
<evidence type="ECO:0000256" key="1">
    <source>
        <dbReference type="SAM" id="Phobius"/>
    </source>
</evidence>
<proteinExistence type="predicted"/>